<evidence type="ECO:0000313" key="2">
    <source>
        <dbReference type="EMBL" id="KAG2266755.1"/>
    </source>
</evidence>
<dbReference type="PANTHER" id="PTHR48007">
    <property type="entry name" value="LEUCINE-RICH REPEAT RECEPTOR-LIKE PROTEIN KINASE PXC1"/>
    <property type="match status" value="1"/>
</dbReference>
<organism evidence="2 3">
    <name type="scientific">Brassica carinata</name>
    <name type="common">Ethiopian mustard</name>
    <name type="synonym">Abyssinian cabbage</name>
    <dbReference type="NCBI Taxonomy" id="52824"/>
    <lineage>
        <taxon>Eukaryota</taxon>
        <taxon>Viridiplantae</taxon>
        <taxon>Streptophyta</taxon>
        <taxon>Embryophyta</taxon>
        <taxon>Tracheophyta</taxon>
        <taxon>Spermatophyta</taxon>
        <taxon>Magnoliopsida</taxon>
        <taxon>eudicotyledons</taxon>
        <taxon>Gunneridae</taxon>
        <taxon>Pentapetalae</taxon>
        <taxon>rosids</taxon>
        <taxon>malvids</taxon>
        <taxon>Brassicales</taxon>
        <taxon>Brassicaceae</taxon>
        <taxon>Brassiceae</taxon>
        <taxon>Brassica</taxon>
    </lineage>
</organism>
<dbReference type="PROSITE" id="PS50011">
    <property type="entry name" value="PROTEIN_KINASE_DOM"/>
    <property type="match status" value="1"/>
</dbReference>
<dbReference type="SUPFAM" id="SSF56112">
    <property type="entry name" value="Protein kinase-like (PK-like)"/>
    <property type="match status" value="1"/>
</dbReference>
<dbReference type="Proteomes" id="UP000886595">
    <property type="component" value="Unassembled WGS sequence"/>
</dbReference>
<keyword evidence="3" id="KW-1185">Reference proteome</keyword>
<evidence type="ECO:0000259" key="1">
    <source>
        <dbReference type="PROSITE" id="PS50011"/>
    </source>
</evidence>
<dbReference type="InterPro" id="IPR046959">
    <property type="entry name" value="PRK1-6/SRF4-like"/>
</dbReference>
<proteinExistence type="predicted"/>
<dbReference type="OrthoDB" id="676979at2759"/>
<evidence type="ECO:0000313" key="3">
    <source>
        <dbReference type="Proteomes" id="UP000886595"/>
    </source>
</evidence>
<dbReference type="AlphaFoldDB" id="A0A8X7QDR0"/>
<comment type="caution">
    <text evidence="2">The sequence shown here is derived from an EMBL/GenBank/DDBJ whole genome shotgun (WGS) entry which is preliminary data.</text>
</comment>
<dbReference type="InterPro" id="IPR001245">
    <property type="entry name" value="Ser-Thr/Tyr_kinase_cat_dom"/>
</dbReference>
<feature type="domain" description="Protein kinase" evidence="1">
    <location>
        <begin position="1"/>
        <end position="105"/>
    </location>
</feature>
<name>A0A8X7QDR0_BRACI</name>
<reference evidence="2 3" key="1">
    <citation type="submission" date="2020-02" db="EMBL/GenBank/DDBJ databases">
        <authorList>
            <person name="Ma Q."/>
            <person name="Huang Y."/>
            <person name="Song X."/>
            <person name="Pei D."/>
        </authorList>
    </citation>
    <scope>NUCLEOTIDE SEQUENCE [LARGE SCALE GENOMIC DNA]</scope>
    <source>
        <strain evidence="2">Sxm20200214</strain>
        <tissue evidence="2">Leaf</tissue>
    </source>
</reference>
<protein>
    <recommendedName>
        <fullName evidence="1">Protein kinase domain-containing protein</fullName>
    </recommendedName>
</protein>
<sequence>MRSLPQTTCLASGCHAPEITVTRRSTQSSDVYSFGVVLLELLTGRLPISPDTLNLVVENWTGEVFDMGDLEGEMVELLQIGLACLRVKQQTRPHIAHVVKLIQNIRSPDPVE</sequence>
<dbReference type="GO" id="GO:0005524">
    <property type="term" value="F:ATP binding"/>
    <property type="evidence" value="ECO:0007669"/>
    <property type="project" value="InterPro"/>
</dbReference>
<dbReference type="Gene3D" id="1.10.510.10">
    <property type="entry name" value="Transferase(Phosphotransferase) domain 1"/>
    <property type="match status" value="1"/>
</dbReference>
<dbReference type="PANTHER" id="PTHR48007:SF4">
    <property type="entry name" value="LEUCINE-RICH REPEAT RECEPTOR-LIKE PROTEIN KINASE PXC1"/>
    <property type="match status" value="1"/>
</dbReference>
<dbReference type="InterPro" id="IPR000719">
    <property type="entry name" value="Prot_kinase_dom"/>
</dbReference>
<accession>A0A8X7QDR0</accession>
<dbReference type="EMBL" id="JAAMPC010000014">
    <property type="protein sequence ID" value="KAG2266755.1"/>
    <property type="molecule type" value="Genomic_DNA"/>
</dbReference>
<dbReference type="Pfam" id="PF07714">
    <property type="entry name" value="PK_Tyr_Ser-Thr"/>
    <property type="match status" value="1"/>
</dbReference>
<dbReference type="InterPro" id="IPR011009">
    <property type="entry name" value="Kinase-like_dom_sf"/>
</dbReference>
<gene>
    <name evidence="2" type="ORF">Bca52824_073834</name>
</gene>
<dbReference type="GO" id="GO:0004672">
    <property type="term" value="F:protein kinase activity"/>
    <property type="evidence" value="ECO:0007669"/>
    <property type="project" value="InterPro"/>
</dbReference>